<organism evidence="3 4">
    <name type="scientific">Pseudomonas kuykendallii</name>
    <dbReference type="NCBI Taxonomy" id="1007099"/>
    <lineage>
        <taxon>Bacteria</taxon>
        <taxon>Pseudomonadati</taxon>
        <taxon>Pseudomonadota</taxon>
        <taxon>Gammaproteobacteria</taxon>
        <taxon>Pseudomonadales</taxon>
        <taxon>Pseudomonadaceae</taxon>
        <taxon>Pseudomonas</taxon>
    </lineage>
</organism>
<comment type="similarity">
    <text evidence="1">Belongs to the RelE toxin family.</text>
</comment>
<dbReference type="SUPFAM" id="SSF143011">
    <property type="entry name" value="RelE-like"/>
    <property type="match status" value="1"/>
</dbReference>
<dbReference type="InterPro" id="IPR035093">
    <property type="entry name" value="RelE/ParE_toxin_dom_sf"/>
</dbReference>
<evidence type="ECO:0000313" key="4">
    <source>
        <dbReference type="Proteomes" id="UP000243778"/>
    </source>
</evidence>
<dbReference type="PANTHER" id="PTHR35601">
    <property type="entry name" value="TOXIN RELE"/>
    <property type="match status" value="1"/>
</dbReference>
<evidence type="ECO:0000256" key="1">
    <source>
        <dbReference type="ARBA" id="ARBA00006226"/>
    </source>
</evidence>
<proteinExistence type="inferred from homology"/>
<keyword evidence="2" id="KW-1277">Toxin-antitoxin system</keyword>
<evidence type="ECO:0000313" key="3">
    <source>
        <dbReference type="EMBL" id="SDX28211.1"/>
    </source>
</evidence>
<dbReference type="Pfam" id="PF05016">
    <property type="entry name" value="ParE_toxin"/>
    <property type="match status" value="1"/>
</dbReference>
<dbReference type="RefSeq" id="WP_090228955.1">
    <property type="nucleotide sequence ID" value="NZ_FNNU01000003.1"/>
</dbReference>
<dbReference type="InterPro" id="IPR007712">
    <property type="entry name" value="RelE/ParE_toxin"/>
</dbReference>
<dbReference type="STRING" id="1007099.SAMN05216287_2685"/>
<sequence length="98" mass="11358">MPSFTLEFHVKARKEWDKLDATIRLQFAKKLKERLTSPRIEADKLSGMTDCYKIKLRSAGYRLVYQVVDNKLVITVVAVGKRERSEAYTAAQKRVEQP</sequence>
<dbReference type="EMBL" id="FNNU01000003">
    <property type="protein sequence ID" value="SDX28211.1"/>
    <property type="molecule type" value="Genomic_DNA"/>
</dbReference>
<gene>
    <name evidence="3" type="ORF">SAMN05216287_2685</name>
</gene>
<dbReference type="Gene3D" id="3.30.2310.20">
    <property type="entry name" value="RelE-like"/>
    <property type="match status" value="1"/>
</dbReference>
<dbReference type="NCBIfam" id="TIGR02385">
    <property type="entry name" value="RelE_StbE"/>
    <property type="match status" value="1"/>
</dbReference>
<name>A0A1H3AFI4_9PSED</name>
<keyword evidence="4" id="KW-1185">Reference proteome</keyword>
<dbReference type="Proteomes" id="UP000243778">
    <property type="component" value="Unassembled WGS sequence"/>
</dbReference>
<reference evidence="4" key="1">
    <citation type="submission" date="2016-10" db="EMBL/GenBank/DDBJ databases">
        <authorList>
            <person name="Varghese N."/>
            <person name="Submissions S."/>
        </authorList>
    </citation>
    <scope>NUCLEOTIDE SEQUENCE [LARGE SCALE GENOMIC DNA]</scope>
    <source>
        <strain evidence="4">NRRL B-59562</strain>
    </source>
</reference>
<protein>
    <submittedName>
        <fullName evidence="3">mRNA interferase RelE/StbE</fullName>
    </submittedName>
</protein>
<evidence type="ECO:0000256" key="2">
    <source>
        <dbReference type="ARBA" id="ARBA00022649"/>
    </source>
</evidence>
<dbReference type="PANTHER" id="PTHR35601:SF1">
    <property type="entry name" value="TOXIN RELE"/>
    <property type="match status" value="1"/>
</dbReference>
<dbReference type="OrthoDB" id="9801234at2"/>
<accession>A0A1H3AFI4</accession>
<dbReference type="AlphaFoldDB" id="A0A1H3AFI4"/>